<dbReference type="InterPro" id="IPR005123">
    <property type="entry name" value="Oxoglu/Fe-dep_dioxygenase_dom"/>
</dbReference>
<feature type="compositionally biased region" description="Basic and acidic residues" evidence="30">
    <location>
        <begin position="761"/>
        <end position="770"/>
    </location>
</feature>
<reference evidence="35" key="1">
    <citation type="submission" date="2020-08" db="EMBL/GenBank/DDBJ databases">
        <title>Spodoptera exigua strain:BAW_Kor-Di-RS1 Genome sequencing and assembly.</title>
        <authorList>
            <person name="Kim J."/>
            <person name="Nam H.Y."/>
            <person name="Kwon M."/>
            <person name="Choi J.H."/>
            <person name="Cho S.R."/>
            <person name="Kim G.-H."/>
        </authorList>
    </citation>
    <scope>NUCLEOTIDE SEQUENCE</scope>
    <source>
        <strain evidence="35">BAW_Kor-Di-RS1</strain>
        <tissue evidence="35">Whole-body</tissue>
    </source>
</reference>
<keyword evidence="5" id="KW-0227">DNA damage</keyword>
<evidence type="ECO:0000256" key="17">
    <source>
        <dbReference type="ARBA" id="ARBA00051376"/>
    </source>
</evidence>
<dbReference type="InterPro" id="IPR045046">
    <property type="entry name" value="Vps9-like"/>
</dbReference>
<evidence type="ECO:0000256" key="14">
    <source>
        <dbReference type="ARBA" id="ARBA00051010"/>
    </source>
</evidence>
<dbReference type="GO" id="GO:0005730">
    <property type="term" value="C:nucleolus"/>
    <property type="evidence" value="ECO:0007669"/>
    <property type="project" value="UniProtKB-SubCell"/>
</dbReference>
<comment type="subcellular location">
    <subcellularLocation>
        <location evidence="2">Nucleus</location>
        <location evidence="2">Nucleolus</location>
    </subcellularLocation>
    <subcellularLocation>
        <location evidence="3">Nucleus</location>
        <location evidence="3">Nucleoplasm</location>
    </subcellularLocation>
</comment>
<dbReference type="GO" id="GO:0005085">
    <property type="term" value="F:guanyl-nucleotide exchange factor activity"/>
    <property type="evidence" value="ECO:0007669"/>
    <property type="project" value="InterPro"/>
</dbReference>
<protein>
    <recommendedName>
        <fullName evidence="26">DNA oxidative demethylase ALKBH2</fullName>
        <ecNumber evidence="25">1.14.11.33</ecNumber>
    </recommendedName>
    <alternativeName>
        <fullName evidence="27">Alkylated DNA repair protein alkB homolog 2</fullName>
    </alternativeName>
    <alternativeName>
        <fullName evidence="28">Alpha-ketoglutarate-dependent dioxygenase alkB homolog 2</fullName>
    </alternativeName>
</protein>
<dbReference type="PANTHER" id="PTHR23101">
    <property type="entry name" value="RAB GDP/GTP EXCHANGE FACTOR"/>
    <property type="match status" value="1"/>
</dbReference>
<dbReference type="PROSITE" id="PS51036">
    <property type="entry name" value="ZF_A20"/>
    <property type="match status" value="1"/>
</dbReference>
<accession>A0A835G8M8</accession>
<dbReference type="EC" id="1.14.11.33" evidence="25"/>
<keyword evidence="13" id="KW-0539">Nucleus</keyword>
<evidence type="ECO:0000256" key="20">
    <source>
        <dbReference type="ARBA" id="ARBA00052597"/>
    </source>
</evidence>
<name>A0A835G8M8_SPOEX</name>
<evidence type="ECO:0000259" key="34">
    <source>
        <dbReference type="PROSITE" id="PS51471"/>
    </source>
</evidence>
<evidence type="ECO:0000259" key="32">
    <source>
        <dbReference type="PROSITE" id="PS51036"/>
    </source>
</evidence>
<comment type="catalytic activity">
    <reaction evidence="18">
        <text>a 3,N(4)-etheno-2'-deoxycytidine in double-stranded DNA + 2-oxoglutarate + O2 + H2O = a 2'-deoxycytidine in double-stranded DNA + glyoxal + succinate + CO2</text>
        <dbReference type="Rhea" id="RHEA:70467"/>
        <dbReference type="Rhea" id="RHEA-COMP:17070"/>
        <dbReference type="Rhea" id="RHEA-COMP:17905"/>
        <dbReference type="ChEBI" id="CHEBI:15377"/>
        <dbReference type="ChEBI" id="CHEBI:15379"/>
        <dbReference type="ChEBI" id="CHEBI:16526"/>
        <dbReference type="ChEBI" id="CHEBI:16810"/>
        <dbReference type="ChEBI" id="CHEBI:30031"/>
        <dbReference type="ChEBI" id="CHEBI:34779"/>
        <dbReference type="ChEBI" id="CHEBI:85452"/>
        <dbReference type="ChEBI" id="CHEBI:189585"/>
    </reaction>
    <physiologicalReaction direction="left-to-right" evidence="18">
        <dbReference type="Rhea" id="RHEA:70468"/>
    </physiologicalReaction>
</comment>
<dbReference type="Gene3D" id="1.20.1050.80">
    <property type="entry name" value="VPS9 domain"/>
    <property type="match status" value="1"/>
</dbReference>
<dbReference type="GO" id="GO:0016192">
    <property type="term" value="P:vesicle-mediated transport"/>
    <property type="evidence" value="ECO:0007669"/>
    <property type="project" value="InterPro"/>
</dbReference>
<dbReference type="SUPFAM" id="SSF109993">
    <property type="entry name" value="VPS9 domain"/>
    <property type="match status" value="1"/>
</dbReference>
<dbReference type="SUPFAM" id="SSF57716">
    <property type="entry name" value="Glucocorticoid receptor-like (DNA-binding domain)"/>
    <property type="match status" value="1"/>
</dbReference>
<comment type="catalytic activity">
    <reaction evidence="23">
        <text>a methylated nucleobase within DNA + 2-oxoglutarate + O2 = a nucleobase within DNA + formaldehyde + succinate + CO2</text>
        <dbReference type="Rhea" id="RHEA:30299"/>
        <dbReference type="Rhea" id="RHEA-COMP:12192"/>
        <dbReference type="Rhea" id="RHEA-COMP:12193"/>
        <dbReference type="ChEBI" id="CHEBI:15379"/>
        <dbReference type="ChEBI" id="CHEBI:16526"/>
        <dbReference type="ChEBI" id="CHEBI:16810"/>
        <dbReference type="ChEBI" id="CHEBI:16842"/>
        <dbReference type="ChEBI" id="CHEBI:30031"/>
        <dbReference type="ChEBI" id="CHEBI:32875"/>
        <dbReference type="ChEBI" id="CHEBI:64428"/>
        <dbReference type="EC" id="1.14.11.33"/>
    </reaction>
    <physiologicalReaction direction="left-to-right" evidence="23">
        <dbReference type="Rhea" id="RHEA:30300"/>
    </physiologicalReaction>
</comment>
<evidence type="ECO:0000256" key="9">
    <source>
        <dbReference type="ARBA" id="ARBA00022964"/>
    </source>
</evidence>
<keyword evidence="8" id="KW-0460">Magnesium</keyword>
<comment type="catalytic activity">
    <reaction evidence="17">
        <text>an N(3)-methyl-2'-deoxycytidine in double-stranded DNA + 2-oxoglutarate + O2 = a 2'-deoxycytidine in double-stranded DNA + formaldehyde + succinate + CO2 + H(+)</text>
        <dbReference type="Rhea" id="RHEA:70439"/>
        <dbReference type="Rhea" id="RHEA-COMP:14237"/>
        <dbReference type="Rhea" id="RHEA-COMP:17070"/>
        <dbReference type="ChEBI" id="CHEBI:15378"/>
        <dbReference type="ChEBI" id="CHEBI:15379"/>
        <dbReference type="ChEBI" id="CHEBI:16526"/>
        <dbReference type="ChEBI" id="CHEBI:16810"/>
        <dbReference type="ChEBI" id="CHEBI:16842"/>
        <dbReference type="ChEBI" id="CHEBI:30031"/>
        <dbReference type="ChEBI" id="CHEBI:85452"/>
        <dbReference type="ChEBI" id="CHEBI:139075"/>
    </reaction>
    <physiologicalReaction direction="left-to-right" evidence="17">
        <dbReference type="Rhea" id="RHEA:70440"/>
    </physiologicalReaction>
</comment>
<evidence type="ECO:0000256" key="29">
    <source>
        <dbReference type="SAM" id="Coils"/>
    </source>
</evidence>
<gene>
    <name evidence="35" type="ORF">HW555_011839</name>
</gene>
<evidence type="ECO:0000256" key="4">
    <source>
        <dbReference type="ARBA" id="ARBA00022723"/>
    </source>
</evidence>
<evidence type="ECO:0000256" key="27">
    <source>
        <dbReference type="ARBA" id="ARBA00077989"/>
    </source>
</evidence>
<dbReference type="Gene3D" id="1.10.246.120">
    <property type="match status" value="1"/>
</dbReference>
<keyword evidence="7" id="KW-0862">Zinc</keyword>
<comment type="catalytic activity">
    <reaction evidence="15">
        <text>an N(3)-methyl-2'-deoxycytidine in single-stranded DNA + 2-oxoglutarate + O2 = a 2'-deoxycytidine in single-stranded DNA + formaldehyde + succinate + CO2 + H(+)</text>
        <dbReference type="Rhea" id="RHEA:70435"/>
        <dbReference type="Rhea" id="RHEA-COMP:12846"/>
        <dbReference type="Rhea" id="RHEA-COMP:17894"/>
        <dbReference type="ChEBI" id="CHEBI:15378"/>
        <dbReference type="ChEBI" id="CHEBI:15379"/>
        <dbReference type="ChEBI" id="CHEBI:16526"/>
        <dbReference type="ChEBI" id="CHEBI:16810"/>
        <dbReference type="ChEBI" id="CHEBI:16842"/>
        <dbReference type="ChEBI" id="CHEBI:30031"/>
        <dbReference type="ChEBI" id="CHEBI:85452"/>
        <dbReference type="ChEBI" id="CHEBI:139075"/>
    </reaction>
    <physiologicalReaction direction="left-to-right" evidence="15">
        <dbReference type="Rhea" id="RHEA:70436"/>
    </physiologicalReaction>
</comment>
<evidence type="ECO:0000259" key="33">
    <source>
        <dbReference type="PROSITE" id="PS51205"/>
    </source>
</evidence>
<evidence type="ECO:0000256" key="22">
    <source>
        <dbReference type="ARBA" id="ARBA00052800"/>
    </source>
</evidence>
<evidence type="ECO:0000256" key="13">
    <source>
        <dbReference type="ARBA" id="ARBA00023242"/>
    </source>
</evidence>
<dbReference type="GO" id="GO:0008270">
    <property type="term" value="F:zinc ion binding"/>
    <property type="evidence" value="ECO:0007669"/>
    <property type="project" value="UniProtKB-KW"/>
</dbReference>
<evidence type="ECO:0000256" key="21">
    <source>
        <dbReference type="ARBA" id="ARBA00052627"/>
    </source>
</evidence>
<evidence type="ECO:0000256" key="18">
    <source>
        <dbReference type="ARBA" id="ARBA00051434"/>
    </source>
</evidence>
<evidence type="ECO:0000256" key="28">
    <source>
        <dbReference type="ARBA" id="ARBA00081727"/>
    </source>
</evidence>
<dbReference type="GO" id="GO:0005654">
    <property type="term" value="C:nucleoplasm"/>
    <property type="evidence" value="ECO:0007669"/>
    <property type="project" value="UniProtKB-SubCell"/>
</dbReference>
<evidence type="ECO:0000256" key="23">
    <source>
        <dbReference type="ARBA" id="ARBA00053025"/>
    </source>
</evidence>
<dbReference type="Pfam" id="PF02204">
    <property type="entry name" value="VPS9"/>
    <property type="match status" value="1"/>
</dbReference>
<feature type="region of interest" description="Disordered" evidence="30">
    <location>
        <begin position="747"/>
        <end position="774"/>
    </location>
</feature>
<evidence type="ECO:0000256" key="15">
    <source>
        <dbReference type="ARBA" id="ARBA00051165"/>
    </source>
</evidence>
<dbReference type="Gene3D" id="2.60.120.590">
    <property type="entry name" value="Alpha-ketoglutarate-dependent dioxygenase AlkB-like"/>
    <property type="match status" value="1"/>
</dbReference>
<dbReference type="InterPro" id="IPR037191">
    <property type="entry name" value="VPS9_dom_sf"/>
</dbReference>
<dbReference type="SMART" id="SM00259">
    <property type="entry name" value="ZnF_A20"/>
    <property type="match status" value="1"/>
</dbReference>
<dbReference type="GO" id="GO:0031267">
    <property type="term" value="F:small GTPase binding"/>
    <property type="evidence" value="ECO:0007669"/>
    <property type="project" value="TreeGrafter"/>
</dbReference>
<evidence type="ECO:0000256" key="12">
    <source>
        <dbReference type="ARBA" id="ARBA00023204"/>
    </source>
</evidence>
<keyword evidence="12" id="KW-0234">DNA repair</keyword>
<comment type="catalytic activity">
    <reaction evidence="19">
        <text>a 1,N(2)-etheno-2'-deoxyguanosine in double-stranded DNA + 2-oxoglutarate + O2 + H2O = a 2'-deoxyguanosine in double-stranded DNA + glyoxal + succinate + CO2</text>
        <dbReference type="Rhea" id="RHEA:70487"/>
        <dbReference type="Rhea" id="RHEA-COMP:17910"/>
        <dbReference type="Rhea" id="RHEA-COMP:17912"/>
        <dbReference type="ChEBI" id="CHEBI:15377"/>
        <dbReference type="ChEBI" id="CHEBI:15379"/>
        <dbReference type="ChEBI" id="CHEBI:16526"/>
        <dbReference type="ChEBI" id="CHEBI:16810"/>
        <dbReference type="ChEBI" id="CHEBI:30031"/>
        <dbReference type="ChEBI" id="CHEBI:34779"/>
        <dbReference type="ChEBI" id="CHEBI:85445"/>
        <dbReference type="ChEBI" id="CHEBI:189586"/>
    </reaction>
    <physiologicalReaction direction="left-to-right" evidence="19">
        <dbReference type="Rhea" id="RHEA:70488"/>
    </physiologicalReaction>
</comment>
<keyword evidence="9" id="KW-0223">Dioxygenase</keyword>
<evidence type="ECO:0000256" key="25">
    <source>
        <dbReference type="ARBA" id="ARBA00066725"/>
    </source>
</evidence>
<dbReference type="FunFam" id="2.60.120.590:FF:000004">
    <property type="entry name" value="DNA oxidative demethylase ALKBH2"/>
    <property type="match status" value="1"/>
</dbReference>
<sequence>MYIAFKWLIGLTLAMWLSMCTIDIIVKKNVEIKHEGRNTEVSQIARNTTIPLEDDVQFQSEQYCKQVTTKLPRAAIVQCVMLLAGTLVVSLYNRKEEIILLIERTCSEINTGAIIERVQEYFKVILYKICNLKITIIKIIWLQISNKILKLWIRLWALATRKNPRINLLLLKKLQEVGEERKNLGQLLIAAIHENKNIRMQYELETMAKNRLARHIENTQKVLKENRSKYVSFQQLYLVTHQENSFLKSRVKKLAKEKEEAEKNLLELVKEVYKSTNNQLKAFCSKFIVRTNDNLLNADVGAEIQKFLDKSRSTSASSSNWQLTEQSSNSSSSWPISVNTRFAEIVQDDVLVPFISDAPKMKGLPGEYVWTVKDKNGLIEKLYEYDYETDLNEGETIKRIRQYSVYYDKDCLLDFMSSATVINETPGRQSRCVGVDYPITTQGFLTGSEAFQKFLQNNIIVTNATLRLPGPPLQYGMEKLREIAVEEVNWKSITEEGLDLEYAVPIPRAIASELFKELELSLEYFTGDLSKIKVFGKIYPLPRQQVAYGDPGITYTYSGTTVPALPWPAPVLALRDFLVALKGIKYDFVLVNKYRNGNDHMGEHRDNEPELDPTAPIASISFGQQRTFVLKHRDARKTGNDKRPIPPVKIELEHGSVLLMNPPTNEIWYHSLPTRKKLMAPRINLTFRKMRLKHTRRSYKYMMFASKMPSLRIDQSDLKCKNGCDYFGNPQWQGYCSKCHREQMQRQRKAEKESSATLPKPEQKKPDRGLRIPSHSSFSKFEEKRLRQSETLKKANLLKFSVFKKSSTDDHDHSAEKRPPEFKIPAIVNEGMKREFRARFPQLGPAVDRDSRLFVHSFIMDVIKCANVLSVDELSERVQRQYQRFMKHMDTSSHFANVEADTKELLMDFVEKHAMTYLHELPSVVFSPSGTDDERLDRAMSERIQQLSWVGERHLECKLDRNNPECRQLLYKAISELLGMDSALSPGDKLSRVRRCCRHVLRLCSAAPASADDLLPALIFTVLKANPPRLVSNINFVTRFCNAQRLMTGEGGYYFTNLCCAVSFIENLTAESLNMDKKEFDCYMAMPASIGGSAWAAALSLCGAEQIAKKVQDVLAKTPLEIKPRRELPRLGKLKEINTAPLIDLSTSTVQEEPQTKPEVPPEPLAATVIPTGSTEPNITIQPETEPKLNILGFEVIERQSPSKSPQNLDQTWDLKQTSSLELLTPSPLGFTPFDSRSIDELMTPDEFGTDQLPPGLSNINYDIDLSDFSGDNSIAEEAPKSEPKDPFSPEALKKITTFDPFAPQTSKGFETALDSFDEFSFVDQRKQETDPFEVVHRGQDPFSPVELSKDSFFTPDKQSTSILDDNETPATACLLPSPIQPQSSNKPT</sequence>
<evidence type="ECO:0000256" key="19">
    <source>
        <dbReference type="ARBA" id="ARBA00051755"/>
    </source>
</evidence>
<dbReference type="SUPFAM" id="SSF51197">
    <property type="entry name" value="Clavaminate synthase-like"/>
    <property type="match status" value="1"/>
</dbReference>
<keyword evidence="6" id="KW-0863">Zinc-finger</keyword>
<evidence type="ECO:0000256" key="24">
    <source>
        <dbReference type="ARBA" id="ARBA00062909"/>
    </source>
</evidence>
<feature type="domain" description="Fe2OG dioxygenase" evidence="34">
    <location>
        <begin position="585"/>
        <end position="691"/>
    </location>
</feature>
<dbReference type="Pfam" id="PF01754">
    <property type="entry name" value="zf-A20"/>
    <property type="match status" value="1"/>
</dbReference>
<keyword evidence="36" id="KW-1185">Reference proteome</keyword>
<organism evidence="35 36">
    <name type="scientific">Spodoptera exigua</name>
    <name type="common">Beet armyworm</name>
    <name type="synonym">Noctua fulgens</name>
    <dbReference type="NCBI Taxonomy" id="7107"/>
    <lineage>
        <taxon>Eukaryota</taxon>
        <taxon>Metazoa</taxon>
        <taxon>Ecdysozoa</taxon>
        <taxon>Arthropoda</taxon>
        <taxon>Hexapoda</taxon>
        <taxon>Insecta</taxon>
        <taxon>Pterygota</taxon>
        <taxon>Neoptera</taxon>
        <taxon>Endopterygota</taxon>
        <taxon>Lepidoptera</taxon>
        <taxon>Glossata</taxon>
        <taxon>Ditrysia</taxon>
        <taxon>Noctuoidea</taxon>
        <taxon>Noctuidae</taxon>
        <taxon>Amphipyrinae</taxon>
        <taxon>Spodoptera</taxon>
    </lineage>
</organism>
<dbReference type="GO" id="GO:0030139">
    <property type="term" value="C:endocytic vesicle"/>
    <property type="evidence" value="ECO:0007669"/>
    <property type="project" value="TreeGrafter"/>
</dbReference>
<feature type="coiled-coil region" evidence="29">
    <location>
        <begin position="244"/>
        <end position="271"/>
    </location>
</feature>
<comment type="caution">
    <text evidence="35">The sequence shown here is derived from an EMBL/GenBank/DDBJ whole genome shotgun (WGS) entry which is preliminary data.</text>
</comment>
<keyword evidence="4" id="KW-0479">Metal-binding</keyword>
<evidence type="ECO:0000313" key="36">
    <source>
        <dbReference type="Proteomes" id="UP000648187"/>
    </source>
</evidence>
<dbReference type="Pfam" id="PF13532">
    <property type="entry name" value="2OG-FeII_Oxy_2"/>
    <property type="match status" value="1"/>
</dbReference>
<dbReference type="PROSITE" id="PS51205">
    <property type="entry name" value="VPS9"/>
    <property type="match status" value="1"/>
</dbReference>
<dbReference type="GO" id="GO:0035516">
    <property type="term" value="F:broad specificity oxidative DNA demethylase activity"/>
    <property type="evidence" value="ECO:0007669"/>
    <property type="project" value="UniProtKB-EC"/>
</dbReference>
<evidence type="ECO:0000256" key="8">
    <source>
        <dbReference type="ARBA" id="ARBA00022842"/>
    </source>
</evidence>
<dbReference type="Proteomes" id="UP000648187">
    <property type="component" value="Unassembled WGS sequence"/>
</dbReference>
<evidence type="ECO:0000256" key="1">
    <source>
        <dbReference type="ARBA" id="ARBA00001954"/>
    </source>
</evidence>
<dbReference type="GO" id="GO:0051747">
    <property type="term" value="F:cytosine C-5 DNA demethylase activity"/>
    <property type="evidence" value="ECO:0007669"/>
    <property type="project" value="UniProtKB-ARBA"/>
</dbReference>
<comment type="cofactor">
    <cofactor evidence="1">
        <name>Fe(2+)</name>
        <dbReference type="ChEBI" id="CHEBI:29033"/>
    </cofactor>
</comment>
<keyword evidence="29" id="KW-0175">Coiled coil</keyword>
<dbReference type="SMART" id="SM00167">
    <property type="entry name" value="VPS9"/>
    <property type="match status" value="1"/>
</dbReference>
<comment type="subunit">
    <text evidence="24">Interacts with PCNA homotrimer; this interaction is enhanced during the S-phase of the cell cycle. Interacts with nucleolar proteins NCL, UBTF and NPM1. Interacts with XRCC5-XRCC6 heterodimer.</text>
</comment>
<comment type="catalytic activity">
    <reaction evidence="20">
        <text>a 3,N(4)-etheno-2'-deoxycytidine in single-stranded DNA + 2-oxoglutarate + O2 + H2O = a 2'-deoxycytidine in single-stranded DNA + glyoxal + succinate + CO2</text>
        <dbReference type="Rhea" id="RHEA:70471"/>
        <dbReference type="Rhea" id="RHEA-COMP:12846"/>
        <dbReference type="Rhea" id="RHEA-COMP:17906"/>
        <dbReference type="ChEBI" id="CHEBI:15377"/>
        <dbReference type="ChEBI" id="CHEBI:15379"/>
        <dbReference type="ChEBI" id="CHEBI:16526"/>
        <dbReference type="ChEBI" id="CHEBI:16810"/>
        <dbReference type="ChEBI" id="CHEBI:30031"/>
        <dbReference type="ChEBI" id="CHEBI:34779"/>
        <dbReference type="ChEBI" id="CHEBI:85452"/>
        <dbReference type="ChEBI" id="CHEBI:189585"/>
    </reaction>
    <physiologicalReaction direction="left-to-right" evidence="20">
        <dbReference type="Rhea" id="RHEA:70472"/>
    </physiologicalReaction>
</comment>
<dbReference type="InterPro" id="IPR003123">
    <property type="entry name" value="VPS9"/>
</dbReference>
<keyword evidence="31" id="KW-0472">Membrane</keyword>
<evidence type="ECO:0000256" key="16">
    <source>
        <dbReference type="ARBA" id="ARBA00051189"/>
    </source>
</evidence>
<dbReference type="PROSITE" id="PS51471">
    <property type="entry name" value="FE2OG_OXY"/>
    <property type="match status" value="1"/>
</dbReference>
<dbReference type="InterPro" id="IPR041545">
    <property type="entry name" value="DUF5601"/>
</dbReference>
<evidence type="ECO:0000256" key="26">
    <source>
        <dbReference type="ARBA" id="ARBA00072134"/>
    </source>
</evidence>
<evidence type="ECO:0000256" key="6">
    <source>
        <dbReference type="ARBA" id="ARBA00022771"/>
    </source>
</evidence>
<keyword evidence="10" id="KW-0560">Oxidoreductase</keyword>
<comment type="catalytic activity">
    <reaction evidence="22">
        <text>an N(1)-methyl-2'-deoxyadenosine in double-stranded DNA + 2-oxoglutarate + O2 = a 2'-deoxyadenosine in double-stranded DNA + formaldehyde + succinate + CO2 + H(+)</text>
        <dbReference type="Rhea" id="RHEA:70443"/>
        <dbReference type="Rhea" id="RHEA-COMP:14236"/>
        <dbReference type="Rhea" id="RHEA-COMP:17897"/>
        <dbReference type="ChEBI" id="CHEBI:15378"/>
        <dbReference type="ChEBI" id="CHEBI:15379"/>
        <dbReference type="ChEBI" id="CHEBI:16526"/>
        <dbReference type="ChEBI" id="CHEBI:16810"/>
        <dbReference type="ChEBI" id="CHEBI:16842"/>
        <dbReference type="ChEBI" id="CHEBI:30031"/>
        <dbReference type="ChEBI" id="CHEBI:90615"/>
        <dbReference type="ChEBI" id="CHEBI:139096"/>
    </reaction>
    <physiologicalReaction direction="left-to-right" evidence="22">
        <dbReference type="Rhea" id="RHEA:70444"/>
    </physiologicalReaction>
</comment>
<dbReference type="GO" id="GO:0003677">
    <property type="term" value="F:DNA binding"/>
    <property type="evidence" value="ECO:0007669"/>
    <property type="project" value="InterPro"/>
</dbReference>
<dbReference type="GO" id="GO:0005829">
    <property type="term" value="C:cytosol"/>
    <property type="evidence" value="ECO:0007669"/>
    <property type="project" value="TreeGrafter"/>
</dbReference>
<comment type="catalytic activity">
    <reaction evidence="14">
        <text>an N(1)-methyl-2'-deoxyadenosine in single-stranded DNA + 2-oxoglutarate + O2 = a 2'-deoxyadenosine in single-stranded DNA + formaldehyde + succinate + CO2 + H(+)</text>
        <dbReference type="Rhea" id="RHEA:70447"/>
        <dbReference type="Rhea" id="RHEA-COMP:17895"/>
        <dbReference type="Rhea" id="RHEA-COMP:17896"/>
        <dbReference type="ChEBI" id="CHEBI:15378"/>
        <dbReference type="ChEBI" id="CHEBI:15379"/>
        <dbReference type="ChEBI" id="CHEBI:16526"/>
        <dbReference type="ChEBI" id="CHEBI:16810"/>
        <dbReference type="ChEBI" id="CHEBI:16842"/>
        <dbReference type="ChEBI" id="CHEBI:30031"/>
        <dbReference type="ChEBI" id="CHEBI:90615"/>
        <dbReference type="ChEBI" id="CHEBI:139096"/>
    </reaction>
    <physiologicalReaction direction="left-to-right" evidence="14">
        <dbReference type="Rhea" id="RHEA:70448"/>
    </physiologicalReaction>
</comment>
<keyword evidence="31" id="KW-0812">Transmembrane</keyword>
<keyword evidence="11" id="KW-0408">Iron</keyword>
<feature type="domain" description="VPS9" evidence="33">
    <location>
        <begin position="934"/>
        <end position="1074"/>
    </location>
</feature>
<dbReference type="EMBL" id="JACKWZ010000379">
    <property type="protein sequence ID" value="KAF9408482.1"/>
    <property type="molecule type" value="Genomic_DNA"/>
</dbReference>
<feature type="region of interest" description="Disordered" evidence="30">
    <location>
        <begin position="1331"/>
        <end position="1389"/>
    </location>
</feature>
<evidence type="ECO:0000256" key="31">
    <source>
        <dbReference type="SAM" id="Phobius"/>
    </source>
</evidence>
<evidence type="ECO:0000313" key="35">
    <source>
        <dbReference type="EMBL" id="KAF9408482.1"/>
    </source>
</evidence>
<feature type="compositionally biased region" description="Basic and acidic residues" evidence="30">
    <location>
        <begin position="1331"/>
        <end position="1340"/>
    </location>
</feature>
<evidence type="ECO:0000256" key="7">
    <source>
        <dbReference type="ARBA" id="ARBA00022833"/>
    </source>
</evidence>
<evidence type="ECO:0000256" key="3">
    <source>
        <dbReference type="ARBA" id="ARBA00004642"/>
    </source>
</evidence>
<keyword evidence="31" id="KW-1133">Transmembrane helix</keyword>
<dbReference type="InterPro" id="IPR037151">
    <property type="entry name" value="AlkB-like_sf"/>
</dbReference>
<proteinExistence type="predicted"/>
<feature type="compositionally biased region" description="Basic and acidic residues" evidence="30">
    <location>
        <begin position="1278"/>
        <end position="1291"/>
    </location>
</feature>
<feature type="region of interest" description="Disordered" evidence="30">
    <location>
        <begin position="1271"/>
        <end position="1291"/>
    </location>
</feature>
<comment type="catalytic activity">
    <reaction evidence="16">
        <text>a 1,N(6)-etheno-2'-deoxyadenosine in single-stranded DNA + 2-oxoglutarate + O2 + H2O = a 2'-deoxyadenosine in single-stranded DNA + glyoxal + succinate + CO2</text>
        <dbReference type="Rhea" id="RHEA:70459"/>
        <dbReference type="Rhea" id="RHEA-COMP:17896"/>
        <dbReference type="Rhea" id="RHEA-COMP:17904"/>
        <dbReference type="ChEBI" id="CHEBI:15377"/>
        <dbReference type="ChEBI" id="CHEBI:15379"/>
        <dbReference type="ChEBI" id="CHEBI:16526"/>
        <dbReference type="ChEBI" id="CHEBI:16810"/>
        <dbReference type="ChEBI" id="CHEBI:30031"/>
        <dbReference type="ChEBI" id="CHEBI:34779"/>
        <dbReference type="ChEBI" id="CHEBI:90615"/>
        <dbReference type="ChEBI" id="CHEBI:189583"/>
    </reaction>
    <physiologicalReaction direction="left-to-right" evidence="16">
        <dbReference type="Rhea" id="RHEA:70460"/>
    </physiologicalReaction>
</comment>
<evidence type="ECO:0000256" key="30">
    <source>
        <dbReference type="SAM" id="MobiDB-lite"/>
    </source>
</evidence>
<comment type="catalytic activity">
    <reaction evidence="21">
        <text>a 1,N(6)-etheno-2'-deoxyadenosine in double-stranded DNA + 2-oxoglutarate + O2 + H2O = a 2'-deoxyadenosine in double-stranded DNA + glyoxal + succinate + CO2</text>
        <dbReference type="Rhea" id="RHEA:70463"/>
        <dbReference type="Rhea" id="RHEA-COMP:17897"/>
        <dbReference type="Rhea" id="RHEA-COMP:17903"/>
        <dbReference type="ChEBI" id="CHEBI:15377"/>
        <dbReference type="ChEBI" id="CHEBI:15379"/>
        <dbReference type="ChEBI" id="CHEBI:16526"/>
        <dbReference type="ChEBI" id="CHEBI:16810"/>
        <dbReference type="ChEBI" id="CHEBI:30031"/>
        <dbReference type="ChEBI" id="CHEBI:34779"/>
        <dbReference type="ChEBI" id="CHEBI:90615"/>
        <dbReference type="ChEBI" id="CHEBI:189583"/>
    </reaction>
    <physiologicalReaction direction="left-to-right" evidence="21">
        <dbReference type="Rhea" id="RHEA:70464"/>
    </physiologicalReaction>
</comment>
<evidence type="ECO:0000256" key="2">
    <source>
        <dbReference type="ARBA" id="ARBA00004604"/>
    </source>
</evidence>
<dbReference type="PANTHER" id="PTHR23101:SF122">
    <property type="entry name" value="RABAPTIN-5-ASSOCIATED EXCHANGE FACTOR FOR RAB5"/>
    <property type="match status" value="1"/>
</dbReference>
<evidence type="ECO:0000256" key="10">
    <source>
        <dbReference type="ARBA" id="ARBA00023002"/>
    </source>
</evidence>
<dbReference type="InterPro" id="IPR027450">
    <property type="entry name" value="AlkB-like"/>
</dbReference>
<feature type="transmembrane region" description="Helical" evidence="31">
    <location>
        <begin position="6"/>
        <end position="26"/>
    </location>
</feature>
<dbReference type="Pfam" id="PF18151">
    <property type="entry name" value="DUF5601"/>
    <property type="match status" value="1"/>
</dbReference>
<dbReference type="InterPro" id="IPR002653">
    <property type="entry name" value="Znf_A20"/>
</dbReference>
<dbReference type="GO" id="GO:0006307">
    <property type="term" value="P:DNA alkylation repair"/>
    <property type="evidence" value="ECO:0007669"/>
    <property type="project" value="UniProtKB-ARBA"/>
</dbReference>
<feature type="domain" description="A20-type" evidence="32">
    <location>
        <begin position="714"/>
        <end position="748"/>
    </location>
</feature>
<dbReference type="Gene3D" id="1.20.5.4770">
    <property type="match status" value="1"/>
</dbReference>
<evidence type="ECO:0000256" key="5">
    <source>
        <dbReference type="ARBA" id="ARBA00022763"/>
    </source>
</evidence>
<evidence type="ECO:0000256" key="11">
    <source>
        <dbReference type="ARBA" id="ARBA00023004"/>
    </source>
</evidence>